<keyword evidence="3 6" id="KW-1133">Transmembrane helix</keyword>
<name>A0A2Z7CBP6_9LAMI</name>
<dbReference type="GO" id="GO:0005886">
    <property type="term" value="C:plasma membrane"/>
    <property type="evidence" value="ECO:0007669"/>
    <property type="project" value="TreeGrafter"/>
</dbReference>
<dbReference type="PANTHER" id="PTHR31234:SF72">
    <property type="entry name" value="NDR1_HIN1-LIKE PROTEIN 6"/>
    <property type="match status" value="1"/>
</dbReference>
<evidence type="ECO:0000256" key="5">
    <source>
        <dbReference type="SAM" id="MobiDB-lite"/>
    </source>
</evidence>
<gene>
    <name evidence="8" type="ORF">F511_19361</name>
</gene>
<evidence type="ECO:0000313" key="9">
    <source>
        <dbReference type="Proteomes" id="UP000250235"/>
    </source>
</evidence>
<evidence type="ECO:0000256" key="6">
    <source>
        <dbReference type="SAM" id="Phobius"/>
    </source>
</evidence>
<evidence type="ECO:0000259" key="7">
    <source>
        <dbReference type="Pfam" id="PF03168"/>
    </source>
</evidence>
<evidence type="ECO:0000256" key="2">
    <source>
        <dbReference type="ARBA" id="ARBA00022692"/>
    </source>
</evidence>
<feature type="transmembrane region" description="Helical" evidence="6">
    <location>
        <begin position="89"/>
        <end position="115"/>
    </location>
</feature>
<protein>
    <recommendedName>
        <fullName evidence="7">Late embryogenesis abundant protein LEA-2 subgroup domain-containing protein</fullName>
    </recommendedName>
</protein>
<sequence length="275" mass="30494">MADQRVHPTTSDTPPSSSPSSADASSKQSSEHPKPPNPPPSKPVPIPQATYVFQLPREQIFRYPPPENAKKFEALTRRRKSRRSCCRRCCCVTLCLLFFLIVAAAASAGVLYLVFRFKSPKYTVTDFAIEGMDLTSSSPISPVFNVTIRADNPNRKVGIYYLKDSAVSVFFNDVKFSDGVLPVFYQPKKNTTMIQITPTGSNVVLGAAVRTALSNEQNLGTVPFVVRLKAPMKLKVGSVNTWKFTVKVKCDIVTNTFDEKAKIVSTKCDYSVKLW</sequence>
<dbReference type="OrthoDB" id="1849707at2759"/>
<feature type="region of interest" description="Disordered" evidence="5">
    <location>
        <begin position="1"/>
        <end position="47"/>
    </location>
</feature>
<feature type="compositionally biased region" description="Pro residues" evidence="5">
    <location>
        <begin position="35"/>
        <end position="46"/>
    </location>
</feature>
<dbReference type="Gene3D" id="2.60.40.1820">
    <property type="match status" value="1"/>
</dbReference>
<keyword evidence="2 6" id="KW-0812">Transmembrane</keyword>
<dbReference type="EMBL" id="KQ997000">
    <property type="protein sequence ID" value="KZV44460.1"/>
    <property type="molecule type" value="Genomic_DNA"/>
</dbReference>
<dbReference type="Pfam" id="PF03168">
    <property type="entry name" value="LEA_2"/>
    <property type="match status" value="1"/>
</dbReference>
<keyword evidence="4 6" id="KW-0472">Membrane</keyword>
<comment type="subcellular location">
    <subcellularLocation>
        <location evidence="1">Membrane</location>
        <topology evidence="1">Single-pass membrane protein</topology>
    </subcellularLocation>
</comment>
<dbReference type="InterPro" id="IPR004864">
    <property type="entry name" value="LEA_2"/>
</dbReference>
<keyword evidence="9" id="KW-1185">Reference proteome</keyword>
<dbReference type="InterPro" id="IPR044839">
    <property type="entry name" value="NDR1-like"/>
</dbReference>
<dbReference type="GO" id="GO:0098542">
    <property type="term" value="P:defense response to other organism"/>
    <property type="evidence" value="ECO:0007669"/>
    <property type="project" value="InterPro"/>
</dbReference>
<organism evidence="8 9">
    <name type="scientific">Dorcoceras hygrometricum</name>
    <dbReference type="NCBI Taxonomy" id="472368"/>
    <lineage>
        <taxon>Eukaryota</taxon>
        <taxon>Viridiplantae</taxon>
        <taxon>Streptophyta</taxon>
        <taxon>Embryophyta</taxon>
        <taxon>Tracheophyta</taxon>
        <taxon>Spermatophyta</taxon>
        <taxon>Magnoliopsida</taxon>
        <taxon>eudicotyledons</taxon>
        <taxon>Gunneridae</taxon>
        <taxon>Pentapetalae</taxon>
        <taxon>asterids</taxon>
        <taxon>lamiids</taxon>
        <taxon>Lamiales</taxon>
        <taxon>Gesneriaceae</taxon>
        <taxon>Didymocarpoideae</taxon>
        <taxon>Trichosporeae</taxon>
        <taxon>Loxocarpinae</taxon>
        <taxon>Dorcoceras</taxon>
    </lineage>
</organism>
<feature type="domain" description="Late embryogenesis abundant protein LEA-2 subgroup" evidence="7">
    <location>
        <begin position="147"/>
        <end position="250"/>
    </location>
</feature>
<accession>A0A2Z7CBP6</accession>
<dbReference type="Proteomes" id="UP000250235">
    <property type="component" value="Unassembled WGS sequence"/>
</dbReference>
<evidence type="ECO:0000313" key="8">
    <source>
        <dbReference type="EMBL" id="KZV44460.1"/>
    </source>
</evidence>
<evidence type="ECO:0000256" key="3">
    <source>
        <dbReference type="ARBA" id="ARBA00022989"/>
    </source>
</evidence>
<reference evidence="8 9" key="1">
    <citation type="journal article" date="2015" name="Proc. Natl. Acad. Sci. U.S.A.">
        <title>The resurrection genome of Boea hygrometrica: A blueprint for survival of dehydration.</title>
        <authorList>
            <person name="Xiao L."/>
            <person name="Yang G."/>
            <person name="Zhang L."/>
            <person name="Yang X."/>
            <person name="Zhao S."/>
            <person name="Ji Z."/>
            <person name="Zhou Q."/>
            <person name="Hu M."/>
            <person name="Wang Y."/>
            <person name="Chen M."/>
            <person name="Xu Y."/>
            <person name="Jin H."/>
            <person name="Xiao X."/>
            <person name="Hu G."/>
            <person name="Bao F."/>
            <person name="Hu Y."/>
            <person name="Wan P."/>
            <person name="Li L."/>
            <person name="Deng X."/>
            <person name="Kuang T."/>
            <person name="Xiang C."/>
            <person name="Zhu J.K."/>
            <person name="Oliver M.J."/>
            <person name="He Y."/>
        </authorList>
    </citation>
    <scope>NUCLEOTIDE SEQUENCE [LARGE SCALE GENOMIC DNA]</scope>
    <source>
        <strain evidence="9">cv. XS01</strain>
    </source>
</reference>
<proteinExistence type="predicted"/>
<dbReference type="AlphaFoldDB" id="A0A2Z7CBP6"/>
<feature type="compositionally biased region" description="Low complexity" evidence="5">
    <location>
        <begin position="8"/>
        <end position="26"/>
    </location>
</feature>
<evidence type="ECO:0000256" key="1">
    <source>
        <dbReference type="ARBA" id="ARBA00004167"/>
    </source>
</evidence>
<evidence type="ECO:0000256" key="4">
    <source>
        <dbReference type="ARBA" id="ARBA00023136"/>
    </source>
</evidence>
<dbReference type="PANTHER" id="PTHR31234">
    <property type="entry name" value="LATE EMBRYOGENESIS ABUNDANT (LEA) HYDROXYPROLINE-RICH GLYCOPROTEIN FAMILY"/>
    <property type="match status" value="1"/>
</dbReference>